<sequence length="46" mass="5184">MSELQFPQFSVCMCMCLCVSGVCSLKQVLNNDFSSSHTFFNGRDNQ</sequence>
<organism evidence="2">
    <name type="scientific">Anguilla anguilla</name>
    <name type="common">European freshwater eel</name>
    <name type="synonym">Muraena anguilla</name>
    <dbReference type="NCBI Taxonomy" id="7936"/>
    <lineage>
        <taxon>Eukaryota</taxon>
        <taxon>Metazoa</taxon>
        <taxon>Chordata</taxon>
        <taxon>Craniata</taxon>
        <taxon>Vertebrata</taxon>
        <taxon>Euteleostomi</taxon>
        <taxon>Actinopterygii</taxon>
        <taxon>Neopterygii</taxon>
        <taxon>Teleostei</taxon>
        <taxon>Anguilliformes</taxon>
        <taxon>Anguillidae</taxon>
        <taxon>Anguilla</taxon>
    </lineage>
</organism>
<feature type="signal peptide" evidence="1">
    <location>
        <begin position="1"/>
        <end position="24"/>
    </location>
</feature>
<accession>A0A0E9SFA2</accession>
<reference evidence="2" key="1">
    <citation type="submission" date="2014-11" db="EMBL/GenBank/DDBJ databases">
        <authorList>
            <person name="Amaro Gonzalez C."/>
        </authorList>
    </citation>
    <scope>NUCLEOTIDE SEQUENCE</scope>
</reference>
<evidence type="ECO:0000313" key="2">
    <source>
        <dbReference type="EMBL" id="JAH39198.1"/>
    </source>
</evidence>
<evidence type="ECO:0000256" key="1">
    <source>
        <dbReference type="SAM" id="SignalP"/>
    </source>
</evidence>
<name>A0A0E9SFA2_ANGAN</name>
<protein>
    <submittedName>
        <fullName evidence="2">Uncharacterized protein</fullName>
    </submittedName>
</protein>
<dbReference type="AlphaFoldDB" id="A0A0E9SFA2"/>
<proteinExistence type="predicted"/>
<feature type="chain" id="PRO_5002432852" evidence="1">
    <location>
        <begin position="25"/>
        <end position="46"/>
    </location>
</feature>
<dbReference type="EMBL" id="GBXM01069379">
    <property type="protein sequence ID" value="JAH39198.1"/>
    <property type="molecule type" value="Transcribed_RNA"/>
</dbReference>
<keyword evidence="1" id="KW-0732">Signal</keyword>
<reference evidence="2" key="2">
    <citation type="journal article" date="2015" name="Fish Shellfish Immunol.">
        <title>Early steps in the European eel (Anguilla anguilla)-Vibrio vulnificus interaction in the gills: Role of the RtxA13 toxin.</title>
        <authorList>
            <person name="Callol A."/>
            <person name="Pajuelo D."/>
            <person name="Ebbesson L."/>
            <person name="Teles M."/>
            <person name="MacKenzie S."/>
            <person name="Amaro C."/>
        </authorList>
    </citation>
    <scope>NUCLEOTIDE SEQUENCE</scope>
</reference>